<name>A0A1M4YKH2_9BACT</name>
<evidence type="ECO:0000313" key="3">
    <source>
        <dbReference type="Proteomes" id="UP000184041"/>
    </source>
</evidence>
<feature type="domain" description="Sialidase" evidence="1">
    <location>
        <begin position="76"/>
        <end position="346"/>
    </location>
</feature>
<dbReference type="PANTHER" id="PTHR43752">
    <property type="entry name" value="BNR/ASP-BOX REPEAT FAMILY PROTEIN"/>
    <property type="match status" value="1"/>
</dbReference>
<dbReference type="InterPro" id="IPR011040">
    <property type="entry name" value="Sialidase"/>
</dbReference>
<evidence type="ECO:0000259" key="1">
    <source>
        <dbReference type="Pfam" id="PF13088"/>
    </source>
</evidence>
<evidence type="ECO:0000313" key="2">
    <source>
        <dbReference type="EMBL" id="SHF06187.1"/>
    </source>
</evidence>
<dbReference type="CDD" id="cd15482">
    <property type="entry name" value="Sialidase_non-viral"/>
    <property type="match status" value="1"/>
</dbReference>
<keyword evidence="3" id="KW-1185">Reference proteome</keyword>
<dbReference type="SUPFAM" id="SSF50939">
    <property type="entry name" value="Sialidases"/>
    <property type="match status" value="1"/>
</dbReference>
<accession>A0A1M4YKH2</accession>
<protein>
    <submittedName>
        <fullName evidence="2">Predicted neuraminidase (Sialidase)</fullName>
    </submittedName>
</protein>
<reference evidence="2 3" key="1">
    <citation type="submission" date="2016-11" db="EMBL/GenBank/DDBJ databases">
        <authorList>
            <person name="Jaros S."/>
            <person name="Januszkiewicz K."/>
            <person name="Wedrychowicz H."/>
        </authorList>
    </citation>
    <scope>NUCLEOTIDE SEQUENCE [LARGE SCALE GENOMIC DNA]</scope>
    <source>
        <strain evidence="2 3">DSM 21986</strain>
    </source>
</reference>
<dbReference type="STRING" id="1194090.SAMN05443144_10588"/>
<dbReference type="Pfam" id="PF13088">
    <property type="entry name" value="BNR_2"/>
    <property type="match status" value="1"/>
</dbReference>
<dbReference type="RefSeq" id="WP_211483102.1">
    <property type="nucleotide sequence ID" value="NZ_FQUS01000005.1"/>
</dbReference>
<dbReference type="EMBL" id="FQUS01000005">
    <property type="protein sequence ID" value="SHF06187.1"/>
    <property type="molecule type" value="Genomic_DNA"/>
</dbReference>
<dbReference type="InterPro" id="IPR036278">
    <property type="entry name" value="Sialidase_sf"/>
</dbReference>
<dbReference type="PANTHER" id="PTHR43752:SF2">
    <property type="entry name" value="BNR_ASP-BOX REPEAT FAMILY PROTEIN"/>
    <property type="match status" value="1"/>
</dbReference>
<dbReference type="Proteomes" id="UP000184041">
    <property type="component" value="Unassembled WGS sequence"/>
</dbReference>
<sequence>MMIYPLLTTNRLFFNISRLVLCCMWMAGALLFAGCQSSESRQESTGDLPVKDFVFEKSKGFDQAHASTIANLNEEEFVVAWFGGTEEKHDDVGIWISRGHPGNWSTPRELVKVREDPHWNPVLFRTPGGEIILYFKVGKEIPEWETWYTVSSDGGDTWSKARELVPGDKGGRGPVKNKPIVLSNGDWLAPASHEGDRWRVFVDRSSDSGESWTAGDYIPIDTSEFRGKGAIQPTLWESQPGHVHMLVRTSAGVIGRSDSEDYGKSWSPLYETSLPNPNSGIDLAKLPDGTLVLAYNPDDENWGDRAPLTLAVSEDNGESWPYKLDIETGDPEDEFSYPSVISRGDTVAVVYTWQRRRVAFWSGTTEQIKAQTADDNQ</sequence>
<dbReference type="AlphaFoldDB" id="A0A1M4YKH2"/>
<gene>
    <name evidence="2" type="ORF">SAMN05443144_10588</name>
</gene>
<dbReference type="Gene3D" id="2.120.10.10">
    <property type="match status" value="1"/>
</dbReference>
<organism evidence="2 3">
    <name type="scientific">Fodinibius roseus</name>
    <dbReference type="NCBI Taxonomy" id="1194090"/>
    <lineage>
        <taxon>Bacteria</taxon>
        <taxon>Pseudomonadati</taxon>
        <taxon>Balneolota</taxon>
        <taxon>Balneolia</taxon>
        <taxon>Balneolales</taxon>
        <taxon>Balneolaceae</taxon>
        <taxon>Fodinibius</taxon>
    </lineage>
</organism>
<proteinExistence type="predicted"/>